<comment type="caution">
    <text evidence="3">The sequence shown here is derived from an EMBL/GenBank/DDBJ whole genome shotgun (WGS) entry which is preliminary data.</text>
</comment>
<sequence length="391" mass="42793">MLHTQATSTSPGTAHTKKMTTSTEMMGASVVEAPSTEKGKATGSQKTLPNRTNSPKGPTKEYKDDVEASDIDETALQESRIEPAGPNFTSTKCLFCNTASLDFESNLSHMSKKHSLFIPSAIDNDSLTLAVDLETLVQYMHLVISTYHECLFCHTHRQSAHAVQQHMIGKGHCRVDLEDDESEFRDFYEDLGDGSDGSSGEDGLGSEDEAEAAPASSRGTSGAPLRLRDKSLLLSSGKLLSHRSAQLPKYHRPLSETQKPTRRGADQALPGSEPLSNFAQSAAPNEDGIDPSASPQEPSADTSRALTRLERRAETNSRSTLSVALAKMSLNDRAALTHLPPAEQRAFVVRQFKQQDKARQQSRRYWSRMERKNNSVLMKHFVSDVPGPKLG</sequence>
<protein>
    <recommendedName>
        <fullName evidence="2">ZN622/Rei1/Reh1 zinc finger C2H2-type domain-containing protein</fullName>
    </recommendedName>
</protein>
<evidence type="ECO:0000313" key="4">
    <source>
        <dbReference type="Proteomes" id="UP001265746"/>
    </source>
</evidence>
<dbReference type="Pfam" id="PF12756">
    <property type="entry name" value="zf-C2H2_2"/>
    <property type="match status" value="1"/>
</dbReference>
<dbReference type="PANTHER" id="PTHR13182:SF8">
    <property type="entry name" value="CYTOPLASMIC 60S SUBUNIT BIOGENESIS FACTOR ZNF622"/>
    <property type="match status" value="1"/>
</dbReference>
<evidence type="ECO:0000256" key="1">
    <source>
        <dbReference type="SAM" id="MobiDB-lite"/>
    </source>
</evidence>
<organism evidence="3 4">
    <name type="scientific">Phomopsis amygdali</name>
    <name type="common">Fusicoccum amygdali</name>
    <dbReference type="NCBI Taxonomy" id="1214568"/>
    <lineage>
        <taxon>Eukaryota</taxon>
        <taxon>Fungi</taxon>
        <taxon>Dikarya</taxon>
        <taxon>Ascomycota</taxon>
        <taxon>Pezizomycotina</taxon>
        <taxon>Sordariomycetes</taxon>
        <taxon>Sordariomycetidae</taxon>
        <taxon>Diaporthales</taxon>
        <taxon>Diaporthaceae</taxon>
        <taxon>Diaporthe</taxon>
    </lineage>
</organism>
<feature type="compositionally biased region" description="Polar residues" evidence="1">
    <location>
        <begin position="1"/>
        <end position="24"/>
    </location>
</feature>
<feature type="compositionally biased region" description="Polar residues" evidence="1">
    <location>
        <begin position="293"/>
        <end position="305"/>
    </location>
</feature>
<dbReference type="InterPro" id="IPR041661">
    <property type="entry name" value="ZN622/Rei1/Reh1_Znf-C2H2"/>
</dbReference>
<evidence type="ECO:0000259" key="2">
    <source>
        <dbReference type="Pfam" id="PF12756"/>
    </source>
</evidence>
<dbReference type="AlphaFoldDB" id="A0AAD9W703"/>
<proteinExistence type="predicted"/>
<dbReference type="EMBL" id="JAUJFL010000003">
    <property type="protein sequence ID" value="KAK2608230.1"/>
    <property type="molecule type" value="Genomic_DNA"/>
</dbReference>
<dbReference type="GO" id="GO:0030687">
    <property type="term" value="C:preribosome, large subunit precursor"/>
    <property type="evidence" value="ECO:0007669"/>
    <property type="project" value="TreeGrafter"/>
</dbReference>
<dbReference type="InterPro" id="IPR036236">
    <property type="entry name" value="Znf_C2H2_sf"/>
</dbReference>
<accession>A0AAD9W703</accession>
<name>A0AAD9W703_PHOAM</name>
<dbReference type="SUPFAM" id="SSF57667">
    <property type="entry name" value="beta-beta-alpha zinc fingers"/>
    <property type="match status" value="1"/>
</dbReference>
<reference evidence="3" key="1">
    <citation type="submission" date="2023-06" db="EMBL/GenBank/DDBJ databases">
        <authorList>
            <person name="Noh H."/>
        </authorList>
    </citation>
    <scope>NUCLEOTIDE SEQUENCE</scope>
    <source>
        <strain evidence="3">DUCC20226</strain>
    </source>
</reference>
<dbReference type="Proteomes" id="UP001265746">
    <property type="component" value="Unassembled WGS sequence"/>
</dbReference>
<feature type="region of interest" description="Disordered" evidence="1">
    <location>
        <begin position="243"/>
        <end position="319"/>
    </location>
</feature>
<feature type="compositionally biased region" description="Gly residues" evidence="1">
    <location>
        <begin position="194"/>
        <end position="203"/>
    </location>
</feature>
<dbReference type="InterPro" id="IPR040025">
    <property type="entry name" value="Znf622/Rei1/Reh1"/>
</dbReference>
<dbReference type="GO" id="GO:0042273">
    <property type="term" value="P:ribosomal large subunit biogenesis"/>
    <property type="evidence" value="ECO:0007669"/>
    <property type="project" value="TreeGrafter"/>
</dbReference>
<feature type="region of interest" description="Disordered" evidence="1">
    <location>
        <begin position="1"/>
        <end position="68"/>
    </location>
</feature>
<feature type="domain" description="ZN622/Rei1/Reh1 zinc finger C2H2-type" evidence="2">
    <location>
        <begin position="92"/>
        <end position="189"/>
    </location>
</feature>
<gene>
    <name evidence="3" type="ORF">N8I77_006854</name>
</gene>
<feature type="compositionally biased region" description="Polar residues" evidence="1">
    <location>
        <begin position="42"/>
        <end position="56"/>
    </location>
</feature>
<dbReference type="PANTHER" id="PTHR13182">
    <property type="entry name" value="ZINC FINGER PROTEIN 622"/>
    <property type="match status" value="1"/>
</dbReference>
<feature type="compositionally biased region" description="Polar residues" evidence="1">
    <location>
        <begin position="274"/>
        <end position="283"/>
    </location>
</feature>
<feature type="region of interest" description="Disordered" evidence="1">
    <location>
        <begin position="187"/>
        <end position="226"/>
    </location>
</feature>
<keyword evidence="4" id="KW-1185">Reference proteome</keyword>
<evidence type="ECO:0000313" key="3">
    <source>
        <dbReference type="EMBL" id="KAK2608230.1"/>
    </source>
</evidence>